<gene>
    <name evidence="3" type="ORF">BT96DRAFT_944483</name>
</gene>
<reference evidence="3" key="1">
    <citation type="journal article" date="2019" name="Environ. Microbiol.">
        <title>Fungal ecological strategies reflected in gene transcription - a case study of two litter decomposers.</title>
        <authorList>
            <person name="Barbi F."/>
            <person name="Kohler A."/>
            <person name="Barry K."/>
            <person name="Baskaran P."/>
            <person name="Daum C."/>
            <person name="Fauchery L."/>
            <person name="Ihrmark K."/>
            <person name="Kuo A."/>
            <person name="LaButti K."/>
            <person name="Lipzen A."/>
            <person name="Morin E."/>
            <person name="Grigoriev I.V."/>
            <person name="Henrissat B."/>
            <person name="Lindahl B."/>
            <person name="Martin F."/>
        </authorList>
    </citation>
    <scope>NUCLEOTIDE SEQUENCE</scope>
    <source>
        <strain evidence="3">JB14</strain>
    </source>
</reference>
<name>A0A6A4H4M5_9AGAR</name>
<organism evidence="3 4">
    <name type="scientific">Gymnopus androsaceus JB14</name>
    <dbReference type="NCBI Taxonomy" id="1447944"/>
    <lineage>
        <taxon>Eukaryota</taxon>
        <taxon>Fungi</taxon>
        <taxon>Dikarya</taxon>
        <taxon>Basidiomycota</taxon>
        <taxon>Agaricomycotina</taxon>
        <taxon>Agaricomycetes</taxon>
        <taxon>Agaricomycetidae</taxon>
        <taxon>Agaricales</taxon>
        <taxon>Marasmiineae</taxon>
        <taxon>Omphalotaceae</taxon>
        <taxon>Gymnopus</taxon>
    </lineage>
</organism>
<dbReference type="AlphaFoldDB" id="A0A6A4H4M5"/>
<evidence type="ECO:0000256" key="1">
    <source>
        <dbReference type="ARBA" id="ARBA00023002"/>
    </source>
</evidence>
<dbReference type="GO" id="GO:0016491">
    <property type="term" value="F:oxidoreductase activity"/>
    <property type="evidence" value="ECO:0007669"/>
    <property type="project" value="UniProtKB-KW"/>
</dbReference>
<accession>A0A6A4H4M5</accession>
<dbReference type="InterPro" id="IPR016160">
    <property type="entry name" value="Ald_DH_CS_CYS"/>
</dbReference>
<feature type="region of interest" description="Disordered" evidence="2">
    <location>
        <begin position="84"/>
        <end position="165"/>
    </location>
</feature>
<dbReference type="PROSITE" id="PS00070">
    <property type="entry name" value="ALDEHYDE_DEHYDR_CYS"/>
    <property type="match status" value="1"/>
</dbReference>
<dbReference type="Proteomes" id="UP000799118">
    <property type="component" value="Unassembled WGS sequence"/>
</dbReference>
<proteinExistence type="predicted"/>
<protein>
    <submittedName>
        <fullName evidence="3">Uncharacterized protein</fullName>
    </submittedName>
</protein>
<evidence type="ECO:0000313" key="4">
    <source>
        <dbReference type="Proteomes" id="UP000799118"/>
    </source>
</evidence>
<evidence type="ECO:0000313" key="3">
    <source>
        <dbReference type="EMBL" id="KAE9392680.1"/>
    </source>
</evidence>
<dbReference type="EMBL" id="ML769590">
    <property type="protein sequence ID" value="KAE9392680.1"/>
    <property type="molecule type" value="Genomic_DNA"/>
</dbReference>
<keyword evidence="1" id="KW-0560">Oxidoreductase</keyword>
<feature type="compositionally biased region" description="Basic and acidic residues" evidence="2">
    <location>
        <begin position="89"/>
        <end position="99"/>
    </location>
</feature>
<sequence length="165" mass="18018">MLWLAMSYYELLGDNRVLDLAVNILTATSSLWTDGDLAMGAMGAMSAGQSCTALSSTPRWAESKEGNACRRQSWTEPLWKAWNQPSCSRWDDDANRQERGEEENPGGETQVASAIRAQADSSDEEDEVNGGERKGSSTKKAKLNMDFCGWTKDGHESSSLTGTGR</sequence>
<evidence type="ECO:0000256" key="2">
    <source>
        <dbReference type="SAM" id="MobiDB-lite"/>
    </source>
</evidence>
<keyword evidence="4" id="KW-1185">Reference proteome</keyword>